<feature type="transmembrane region" description="Helical" evidence="1">
    <location>
        <begin position="12"/>
        <end position="29"/>
    </location>
</feature>
<dbReference type="EMBL" id="VIWW01000001">
    <property type="protein sequence ID" value="TWG03906.1"/>
    <property type="molecule type" value="Genomic_DNA"/>
</dbReference>
<proteinExistence type="predicted"/>
<accession>A0A561UX27</accession>
<gene>
    <name evidence="2" type="ORF">FHX80_112343</name>
</gene>
<evidence type="ECO:0000256" key="1">
    <source>
        <dbReference type="SAM" id="Phobius"/>
    </source>
</evidence>
<organism evidence="2 3">
    <name type="scientific">Streptomyces brevispora</name>
    <dbReference type="NCBI Taxonomy" id="887462"/>
    <lineage>
        <taxon>Bacteria</taxon>
        <taxon>Bacillati</taxon>
        <taxon>Actinomycetota</taxon>
        <taxon>Actinomycetes</taxon>
        <taxon>Kitasatosporales</taxon>
        <taxon>Streptomycetaceae</taxon>
        <taxon>Streptomyces</taxon>
    </lineage>
</organism>
<protein>
    <submittedName>
        <fullName evidence="2">Uncharacterized protein</fullName>
    </submittedName>
</protein>
<dbReference type="AlphaFoldDB" id="A0A561UX27"/>
<name>A0A561UX27_9ACTN</name>
<keyword evidence="1" id="KW-0472">Membrane</keyword>
<keyword evidence="1" id="KW-1133">Transmembrane helix</keyword>
<sequence>MRTLFRIELIDVLAIGVVIVTGTVVMILIQRH</sequence>
<keyword evidence="1" id="KW-0812">Transmembrane</keyword>
<reference evidence="2 3" key="1">
    <citation type="submission" date="2019-06" db="EMBL/GenBank/DDBJ databases">
        <title>Sequencing the genomes of 1000 actinobacteria strains.</title>
        <authorList>
            <person name="Klenk H.-P."/>
        </authorList>
    </citation>
    <scope>NUCLEOTIDE SEQUENCE [LARGE SCALE GENOMIC DNA]</scope>
    <source>
        <strain evidence="2 3">DSM 42059</strain>
    </source>
</reference>
<evidence type="ECO:0000313" key="3">
    <source>
        <dbReference type="Proteomes" id="UP000318186"/>
    </source>
</evidence>
<dbReference type="Proteomes" id="UP000318186">
    <property type="component" value="Unassembled WGS sequence"/>
</dbReference>
<evidence type="ECO:0000313" key="2">
    <source>
        <dbReference type="EMBL" id="TWG03906.1"/>
    </source>
</evidence>
<comment type="caution">
    <text evidence="2">The sequence shown here is derived from an EMBL/GenBank/DDBJ whole genome shotgun (WGS) entry which is preliminary data.</text>
</comment>